<feature type="compositionally biased region" description="Low complexity" evidence="6">
    <location>
        <begin position="933"/>
        <end position="958"/>
    </location>
</feature>
<dbReference type="InterPro" id="IPR008847">
    <property type="entry name" value="Suf"/>
</dbReference>
<feature type="compositionally biased region" description="Acidic residues" evidence="6">
    <location>
        <begin position="1"/>
        <end position="18"/>
    </location>
</feature>
<dbReference type="CDD" id="cd12391">
    <property type="entry name" value="RRM1_SART3"/>
    <property type="match status" value="1"/>
</dbReference>
<feature type="region of interest" description="Disordered" evidence="6">
    <location>
        <begin position="549"/>
        <end position="721"/>
    </location>
</feature>
<dbReference type="InterPro" id="IPR011990">
    <property type="entry name" value="TPR-like_helical_dom_sf"/>
</dbReference>
<dbReference type="InterPro" id="IPR034218">
    <property type="entry name" value="SART3_RRM2"/>
</dbReference>
<keyword evidence="2" id="KW-0507">mRNA processing</keyword>
<dbReference type="GO" id="GO:0005634">
    <property type="term" value="C:nucleus"/>
    <property type="evidence" value="ECO:0007669"/>
    <property type="project" value="UniProtKB-SubCell"/>
</dbReference>
<dbReference type="GO" id="GO:0003723">
    <property type="term" value="F:RNA binding"/>
    <property type="evidence" value="ECO:0007669"/>
    <property type="project" value="UniProtKB-UniRule"/>
</dbReference>
<dbReference type="EMBL" id="CAIIXF020000012">
    <property type="protein sequence ID" value="CAH1802142.1"/>
    <property type="molecule type" value="Genomic_DNA"/>
</dbReference>
<organism evidence="7 8">
    <name type="scientific">Owenia fusiformis</name>
    <name type="common">Polychaete worm</name>
    <dbReference type="NCBI Taxonomy" id="6347"/>
    <lineage>
        <taxon>Eukaryota</taxon>
        <taxon>Metazoa</taxon>
        <taxon>Spiralia</taxon>
        <taxon>Lophotrochozoa</taxon>
        <taxon>Annelida</taxon>
        <taxon>Polychaeta</taxon>
        <taxon>Sedentaria</taxon>
        <taxon>Canalipalpata</taxon>
        <taxon>Sabellida</taxon>
        <taxon>Oweniida</taxon>
        <taxon>Oweniidae</taxon>
        <taxon>Owenia</taxon>
    </lineage>
</organism>
<evidence type="ECO:0000256" key="1">
    <source>
        <dbReference type="ARBA" id="ARBA00004123"/>
    </source>
</evidence>
<dbReference type="OrthoDB" id="6770331at2759"/>
<gene>
    <name evidence="7" type="ORF">OFUS_LOCUS25856</name>
</gene>
<dbReference type="AlphaFoldDB" id="A0A8J1TLN5"/>
<dbReference type="CDD" id="cd12392">
    <property type="entry name" value="RRM2_SART3"/>
    <property type="match status" value="1"/>
</dbReference>
<dbReference type="Gene3D" id="1.25.40.10">
    <property type="entry name" value="Tetratricopeptide repeat domain"/>
    <property type="match status" value="2"/>
</dbReference>
<feature type="compositionally biased region" description="Basic residues" evidence="6">
    <location>
        <begin position="556"/>
        <end position="567"/>
    </location>
</feature>
<sequence>MTERDVEMEENEDGDISGESDAGSEPNDMSEDDNDSGEDDDDKHSLKIQELEAQITSNPYMYDPHVELISLLRAEGELTKLREARERMSNIFPLTEKLWLEWLKDEVPLAADSPSERIRINGLFDRAVNDYMSVSVWLEYVQYSIGGLASEDGLANTRQVFERALVAVGLHVSKGAHIWEAYREFELAILAGLQPAPGSTATTEQQEKLDDQVKKISTLFRRQLAVPLIDMEATWTEYVDFVDEVDSYVEQTYKKALARLQKLMPFEDSLDLASSPSLEDFQKYIEFESKDGEPARIQCIYERTITVHCLIPELWLQYLNYLDSKLKIPTVIFSVYERASRNCPWSVGIWQGYLRAAERHTQPEDKTKEIFDKGLQGGFAESGDYLQLWHSYIDYIRRTVNWEEDHTESLEKLRTTFDQAIEYMQNAYGVEGDPECSLHKYRAWVEAKYCNNMEKCRQLWNDIMVLGHGAEANMWIEFFNIERTFGDPKHCRKVLQRGINSANDFPDLVCEAYIKYEREEGTLEQFDLATQKCHAQLERIKERRLKAAEKEELGKEHKKQPKQKQTKQAKQQQHQNKQQKFQKQDTKEKYQKSATQEKQGMKRKYEDQSTNEASSKETGDGFQASKAPVSKSPPPGFKAPAPPGFKAPASKAPPPGYKGPPPPGFKGPPPPGFKGPPPPGYKGDEPAAKKLKEDTHESSSTKAEDPGKNNAAHDPSDHNKDLTVFVSNLGYDITVDKIREKFTQVGDLSDIRLVKDYKGRSKGFCYVEFKQFASVAEALKLDRQPIDGRPMFVSPFQKDNRNKLKFDTGLERNKLFVKNLPNTTTKEALENIFKQHGILKEVRLVTYRNGASKGMAYIEYEDQADASTAMLKTDGLEIGDKTISVAISNPPPRKMPMKDRTFAPSLGGGKKQMEDRKARTQVSFMPRSVHKPSSTVTSKSSSVTSQSSSVTSSSTLDSTEQKPQATAGMSNADFRNLLLKK</sequence>
<feature type="compositionally biased region" description="Basic and acidic residues" evidence="6">
    <location>
        <begin position="582"/>
        <end position="591"/>
    </location>
</feature>
<accession>A0A8J1TLN5</accession>
<feature type="region of interest" description="Disordered" evidence="6">
    <location>
        <begin position="886"/>
        <end position="981"/>
    </location>
</feature>
<evidence type="ECO:0000256" key="2">
    <source>
        <dbReference type="ARBA" id="ARBA00022664"/>
    </source>
</evidence>
<dbReference type="Pfam" id="PF05843">
    <property type="entry name" value="Suf"/>
    <property type="match status" value="1"/>
</dbReference>
<evidence type="ECO:0000256" key="6">
    <source>
        <dbReference type="SAM" id="MobiDB-lite"/>
    </source>
</evidence>
<keyword evidence="3" id="KW-0677">Repeat</keyword>
<evidence type="ECO:0000256" key="4">
    <source>
        <dbReference type="ARBA" id="ARBA00023187"/>
    </source>
</evidence>
<dbReference type="InterPro" id="IPR012677">
    <property type="entry name" value="Nucleotide-bd_a/b_plait_sf"/>
</dbReference>
<reference evidence="7" key="1">
    <citation type="submission" date="2022-03" db="EMBL/GenBank/DDBJ databases">
        <authorList>
            <person name="Martin C."/>
        </authorList>
    </citation>
    <scope>NUCLEOTIDE SEQUENCE</scope>
</reference>
<dbReference type="InterPro" id="IPR000504">
    <property type="entry name" value="RRM_dom"/>
</dbReference>
<dbReference type="GO" id="GO:0006397">
    <property type="term" value="P:mRNA processing"/>
    <property type="evidence" value="ECO:0007669"/>
    <property type="project" value="UniProtKB-KW"/>
</dbReference>
<protein>
    <submittedName>
        <fullName evidence="7">Uncharacterized protein</fullName>
    </submittedName>
</protein>
<dbReference type="InterPro" id="IPR035979">
    <property type="entry name" value="RBD_domain_sf"/>
</dbReference>
<proteinExistence type="predicted"/>
<keyword evidence="8" id="KW-1185">Reference proteome</keyword>
<dbReference type="PANTHER" id="PTHR17204:SF25">
    <property type="entry name" value="RRM DOMAIN-CONTAINING PROTEIN"/>
    <property type="match status" value="1"/>
</dbReference>
<dbReference type="InterPro" id="IPR003107">
    <property type="entry name" value="HAT"/>
</dbReference>
<name>A0A8J1TLN5_OWEFU</name>
<dbReference type="PROSITE" id="PS50102">
    <property type="entry name" value="RRM"/>
    <property type="match status" value="2"/>
</dbReference>
<comment type="subcellular location">
    <subcellularLocation>
        <location evidence="1">Nucleus</location>
    </subcellularLocation>
</comment>
<feature type="compositionally biased region" description="Pro residues" evidence="6">
    <location>
        <begin position="631"/>
        <end position="680"/>
    </location>
</feature>
<feature type="compositionally biased region" description="Basic and acidic residues" evidence="6">
    <location>
        <begin position="682"/>
        <end position="707"/>
    </location>
</feature>
<dbReference type="FunFam" id="1.25.40.10:FF:000098">
    <property type="entry name" value="Squamous cell carcinoma antigen recognized by T-cells 3"/>
    <property type="match status" value="1"/>
</dbReference>
<dbReference type="SMART" id="SM00360">
    <property type="entry name" value="RRM"/>
    <property type="match status" value="2"/>
</dbReference>
<dbReference type="SUPFAM" id="SSF48452">
    <property type="entry name" value="TPR-like"/>
    <property type="match status" value="1"/>
</dbReference>
<feature type="region of interest" description="Disordered" evidence="6">
    <location>
        <begin position="1"/>
        <end position="43"/>
    </location>
</feature>
<dbReference type="SUPFAM" id="SSF54928">
    <property type="entry name" value="RNA-binding domain, RBD"/>
    <property type="match status" value="2"/>
</dbReference>
<feature type="compositionally biased region" description="Acidic residues" evidence="6">
    <location>
        <begin position="28"/>
        <end position="41"/>
    </location>
</feature>
<evidence type="ECO:0000313" key="7">
    <source>
        <dbReference type="EMBL" id="CAH1802142.1"/>
    </source>
</evidence>
<dbReference type="InterPro" id="IPR034217">
    <property type="entry name" value="SART3_RRM1"/>
</dbReference>
<keyword evidence="5" id="KW-0539">Nucleus</keyword>
<dbReference type="Proteomes" id="UP000749559">
    <property type="component" value="Unassembled WGS sequence"/>
</dbReference>
<evidence type="ECO:0000256" key="5">
    <source>
        <dbReference type="ARBA" id="ARBA00023242"/>
    </source>
</evidence>
<dbReference type="PANTHER" id="PTHR17204">
    <property type="entry name" value="PRE-MRNA PROCESSING PROTEIN PRP39-RELATED"/>
    <property type="match status" value="1"/>
</dbReference>
<dbReference type="GO" id="GO:0008380">
    <property type="term" value="P:RNA splicing"/>
    <property type="evidence" value="ECO:0007669"/>
    <property type="project" value="UniProtKB-KW"/>
</dbReference>
<feature type="compositionally biased region" description="Low complexity" evidence="6">
    <location>
        <begin position="568"/>
        <end position="581"/>
    </location>
</feature>
<evidence type="ECO:0000313" key="8">
    <source>
        <dbReference type="Proteomes" id="UP000749559"/>
    </source>
</evidence>
<keyword evidence="4" id="KW-0508">mRNA splicing</keyword>
<dbReference type="Gene3D" id="3.30.70.330">
    <property type="match status" value="2"/>
</dbReference>
<evidence type="ECO:0000256" key="3">
    <source>
        <dbReference type="ARBA" id="ARBA00022737"/>
    </source>
</evidence>
<comment type="caution">
    <text evidence="7">The sequence shown here is derived from an EMBL/GenBank/DDBJ whole genome shotgun (WGS) entry which is preliminary data.</text>
</comment>
<dbReference type="Pfam" id="PF00076">
    <property type="entry name" value="RRM_1"/>
    <property type="match status" value="2"/>
</dbReference>
<dbReference type="SMART" id="SM00386">
    <property type="entry name" value="HAT"/>
    <property type="match status" value="9"/>
</dbReference>